<comment type="caution">
    <text evidence="4">The sequence shown here is derived from an EMBL/GenBank/DDBJ whole genome shotgun (WGS) entry which is preliminary data.</text>
</comment>
<evidence type="ECO:0000259" key="3">
    <source>
        <dbReference type="Pfam" id="PF03785"/>
    </source>
</evidence>
<reference evidence="4" key="1">
    <citation type="journal article" date="2020" name="mSystems">
        <title>Genome- and Community-Level Interaction Insights into Carbon Utilization and Element Cycling Functions of Hydrothermarchaeota in Hydrothermal Sediment.</title>
        <authorList>
            <person name="Zhou Z."/>
            <person name="Liu Y."/>
            <person name="Xu W."/>
            <person name="Pan J."/>
            <person name="Luo Z.H."/>
            <person name="Li M."/>
        </authorList>
    </citation>
    <scope>NUCLEOTIDE SEQUENCE [LARGE SCALE GENOMIC DNA]</scope>
    <source>
        <strain evidence="4">HyVt-527</strain>
    </source>
</reference>
<organism evidence="4">
    <name type="scientific">Caldithrix abyssi</name>
    <dbReference type="NCBI Taxonomy" id="187145"/>
    <lineage>
        <taxon>Bacteria</taxon>
        <taxon>Pseudomonadati</taxon>
        <taxon>Calditrichota</taxon>
        <taxon>Calditrichia</taxon>
        <taxon>Calditrichales</taxon>
        <taxon>Calditrichaceae</taxon>
        <taxon>Caldithrix</taxon>
    </lineage>
</organism>
<dbReference type="SUPFAM" id="SSF52129">
    <property type="entry name" value="Caspase-like"/>
    <property type="match status" value="1"/>
</dbReference>
<dbReference type="EMBL" id="DROD01000115">
    <property type="protein sequence ID" value="HHJ51868.1"/>
    <property type="molecule type" value="Genomic_DNA"/>
</dbReference>
<dbReference type="InterPro" id="IPR029031">
    <property type="entry name" value="Gingipain_N_sf"/>
</dbReference>
<evidence type="ECO:0000313" key="4">
    <source>
        <dbReference type="EMBL" id="HHJ51868.1"/>
    </source>
</evidence>
<evidence type="ECO:0000256" key="1">
    <source>
        <dbReference type="ARBA" id="ARBA00022729"/>
    </source>
</evidence>
<feature type="domain" description="Peptidase C25 Ig-like" evidence="3">
    <location>
        <begin position="424"/>
        <end position="500"/>
    </location>
</feature>
<evidence type="ECO:0008006" key="5">
    <source>
        <dbReference type="Google" id="ProtNLM"/>
    </source>
</evidence>
<dbReference type="Pfam" id="PF03785">
    <property type="entry name" value="Peptidase_C25_C"/>
    <property type="match status" value="1"/>
</dbReference>
<evidence type="ECO:0000259" key="2">
    <source>
        <dbReference type="Pfam" id="PF01364"/>
    </source>
</evidence>
<dbReference type="InterPro" id="IPR029030">
    <property type="entry name" value="Caspase-like_dom_sf"/>
</dbReference>
<feature type="domain" description="Gingipain" evidence="2">
    <location>
        <begin position="36"/>
        <end position="384"/>
    </location>
</feature>
<sequence length="773" mass="85075">MLHDLILNHDMLPKRTFNTRSPSGQTKQRAVENVEYIIIVPDDPDFIAWGDSLRVFRNQQGISTGVVTTTEIGGNTFEAIESYVNDAYYNWETPPAAVLLLADYGNSGSTITSSPEEPHPYSGTYISDNYFADVDEDDLPDIVFSRITAQNETDLENTVKKILDYERHPPTNPDYYNHPVTAMGWQTERWFQLCSEIINGFWEHVLGKQPVRENAIYSGTPGDVWSTAENTETIVDYFGPNGLGYIPETPEHLTDWGGNATRINNDINSGAFMVQHRDHGSETGWGEPDYDINDLNDLDNNDLTFVFSVNCLTGKFNMDGECFVEAFHRRAKRALGLIGATQVSYSFVNDTYNWGMYDNLWPEFMPDETTTFPTRFILPSYGNAAGKYFLQASDWPYNTEDKEITYYLFHHHGGAYSMVYSEMPQNLTVSHDSQLQAGETTFTVTADEGSLIGLSVNGELIGSADGTGEPVAIEIEPQDPGAVMLVTVTKQNYYRYSSEVEVVNADGPHITVDSYTVDDSESGNNNQEADFNESFYLNVNAKNIGSETAFGVHAVLTTTDAYLTVSDSTHFYGDIATDQVVAGDTAFYLQAADDVPDQHSASCNVRFSDSQGGEWNSTLSLIINAPALAVEDLQIDDSAGGNNDGDLDEGETASFIIPAVNNGHADAPNTEATLTTESPYLTIENSSYTVGTLAAGDTANTVFTVTADPETPASTEAQLTYTVTSGAYTAQRIFTILIGERPVYLMSNETITLDDDAFFYDSGGKDNDYGTSE</sequence>
<dbReference type="Proteomes" id="UP000886124">
    <property type="component" value="Unassembled WGS sequence"/>
</dbReference>
<gene>
    <name evidence="4" type="ORF">ENJ89_01625</name>
</gene>
<accession>A0A7V5UE41</accession>
<proteinExistence type="predicted"/>
<keyword evidence="1" id="KW-0732">Signal</keyword>
<dbReference type="GO" id="GO:0006508">
    <property type="term" value="P:proteolysis"/>
    <property type="evidence" value="ECO:0007669"/>
    <property type="project" value="InterPro"/>
</dbReference>
<dbReference type="Pfam" id="PF01364">
    <property type="entry name" value="Peptidase_C25"/>
    <property type="match status" value="1"/>
</dbReference>
<dbReference type="AlphaFoldDB" id="A0A7V5UE41"/>
<feature type="non-terminal residue" evidence="4">
    <location>
        <position position="773"/>
    </location>
</feature>
<dbReference type="InterPro" id="IPR005536">
    <property type="entry name" value="Peptidase_C25_Ig-like_domain"/>
</dbReference>
<name>A0A7V5UE41_CALAY</name>
<dbReference type="Gene3D" id="3.40.50.1460">
    <property type="match status" value="1"/>
</dbReference>
<dbReference type="InterPro" id="IPR001769">
    <property type="entry name" value="Gingipain"/>
</dbReference>
<protein>
    <recommendedName>
        <fullName evidence="5">Gingipain domain-containing protein</fullName>
    </recommendedName>
</protein>
<dbReference type="Gene3D" id="3.40.50.10390">
    <property type="entry name" value="Gingipain r, domain 1"/>
    <property type="match status" value="1"/>
</dbReference>
<dbReference type="GO" id="GO:0008234">
    <property type="term" value="F:cysteine-type peptidase activity"/>
    <property type="evidence" value="ECO:0007669"/>
    <property type="project" value="InterPro"/>
</dbReference>